<gene>
    <name evidence="5" type="ORF">H257_03452</name>
</gene>
<dbReference type="STRING" id="112090.W4GWT2"/>
<evidence type="ECO:0000313" key="5">
    <source>
        <dbReference type="EMBL" id="ETV84165.1"/>
    </source>
</evidence>
<organism evidence="5">
    <name type="scientific">Aphanomyces astaci</name>
    <name type="common">Crayfish plague agent</name>
    <dbReference type="NCBI Taxonomy" id="112090"/>
    <lineage>
        <taxon>Eukaryota</taxon>
        <taxon>Sar</taxon>
        <taxon>Stramenopiles</taxon>
        <taxon>Oomycota</taxon>
        <taxon>Saprolegniomycetes</taxon>
        <taxon>Saprolegniales</taxon>
        <taxon>Verrucalvaceae</taxon>
        <taxon>Aphanomyces</taxon>
    </lineage>
</organism>
<evidence type="ECO:0000256" key="2">
    <source>
        <dbReference type="ARBA" id="ARBA00005563"/>
    </source>
</evidence>
<keyword evidence="3" id="KW-0539">Nucleus</keyword>
<dbReference type="GO" id="GO:0033314">
    <property type="term" value="P:mitotic DNA replication checkpoint signaling"/>
    <property type="evidence" value="ECO:0007669"/>
    <property type="project" value="TreeGrafter"/>
</dbReference>
<dbReference type="GO" id="GO:0044778">
    <property type="term" value="P:meiotic DNA integrity checkpoint signaling"/>
    <property type="evidence" value="ECO:0007669"/>
    <property type="project" value="TreeGrafter"/>
</dbReference>
<dbReference type="OrthoDB" id="337750at2759"/>
<dbReference type="AlphaFoldDB" id="W4GWT2"/>
<dbReference type="EMBL" id="KI913119">
    <property type="protein sequence ID" value="ETV84165.1"/>
    <property type="molecule type" value="Genomic_DNA"/>
</dbReference>
<proteinExistence type="inferred from homology"/>
<dbReference type="GO" id="GO:0000723">
    <property type="term" value="P:telomere maintenance"/>
    <property type="evidence" value="ECO:0007669"/>
    <property type="project" value="TreeGrafter"/>
</dbReference>
<dbReference type="PANTHER" id="PTHR12900">
    <property type="entry name" value="MITOTIC AND DNA DAMAGE CHECKPOINT PROTEIN HUS1"/>
    <property type="match status" value="1"/>
</dbReference>
<dbReference type="GO" id="GO:0030896">
    <property type="term" value="C:checkpoint clamp complex"/>
    <property type="evidence" value="ECO:0007669"/>
    <property type="project" value="InterPro"/>
</dbReference>
<comment type="subcellular location">
    <subcellularLocation>
        <location evidence="1">Nucleus</location>
    </subcellularLocation>
</comment>
<evidence type="ECO:0000256" key="3">
    <source>
        <dbReference type="ARBA" id="ARBA00023242"/>
    </source>
</evidence>
<dbReference type="Pfam" id="PF04005">
    <property type="entry name" value="Hus1"/>
    <property type="match status" value="1"/>
</dbReference>
<dbReference type="InterPro" id="IPR016580">
    <property type="entry name" value="HUS1"/>
</dbReference>
<dbReference type="GO" id="GO:0035861">
    <property type="term" value="C:site of double-strand break"/>
    <property type="evidence" value="ECO:0007669"/>
    <property type="project" value="TreeGrafter"/>
</dbReference>
<comment type="similarity">
    <text evidence="2 4">Belongs to the HUS1 family.</text>
</comment>
<name>W4GWT2_APHAT</name>
<dbReference type="Gene3D" id="3.70.10.10">
    <property type="match status" value="1"/>
</dbReference>
<evidence type="ECO:0000256" key="4">
    <source>
        <dbReference type="PIRNR" id="PIRNR011312"/>
    </source>
</evidence>
<dbReference type="GO" id="GO:0031573">
    <property type="term" value="P:mitotic intra-S DNA damage checkpoint signaling"/>
    <property type="evidence" value="ECO:0007669"/>
    <property type="project" value="TreeGrafter"/>
</dbReference>
<accession>W4GWT2</accession>
<dbReference type="PIRSF" id="PIRSF011312">
    <property type="entry name" value="Cell_cycle_HUS1"/>
    <property type="match status" value="1"/>
</dbReference>
<dbReference type="GO" id="GO:0005730">
    <property type="term" value="C:nucleolus"/>
    <property type="evidence" value="ECO:0007669"/>
    <property type="project" value="InterPro"/>
</dbReference>
<evidence type="ECO:0000256" key="1">
    <source>
        <dbReference type="ARBA" id="ARBA00004123"/>
    </source>
</evidence>
<sequence>MRFRGQLTAASFPILMEVSQFMHRVSSSDTCFVMLNEERMSFAMKTSGEDMQTFVHLSVAKLFADVVVESRADNNIAFALGIANFSRALQSGKDASGVMLRLLKRDGRSFLSLRARTVDLDIIQNIPIEVVSMATAENYREPNIPPPTVALEMPPLRAFRTITDRLKTMQKYLLIQAGMDGTLRLRVQSDTFVLQTLHTNLRCRPDLVERPSSDDIVDDEASDDNAASSVRVDARHASKMLSVDGNAVLSVLCCLIDQQALVIHAILVDQFGSFTCYVPVVAMH</sequence>
<reference evidence="5" key="1">
    <citation type="submission" date="2013-12" db="EMBL/GenBank/DDBJ databases">
        <title>The Genome Sequence of Aphanomyces astaci APO3.</title>
        <authorList>
            <consortium name="The Broad Institute Genomics Platform"/>
            <person name="Russ C."/>
            <person name="Tyler B."/>
            <person name="van West P."/>
            <person name="Dieguez-Uribeondo J."/>
            <person name="Young S.K."/>
            <person name="Zeng Q."/>
            <person name="Gargeya S."/>
            <person name="Fitzgerald M."/>
            <person name="Abouelleil A."/>
            <person name="Alvarado L."/>
            <person name="Chapman S.B."/>
            <person name="Gainer-Dewar J."/>
            <person name="Goldberg J."/>
            <person name="Griggs A."/>
            <person name="Gujja S."/>
            <person name="Hansen M."/>
            <person name="Howarth C."/>
            <person name="Imamovic A."/>
            <person name="Ireland A."/>
            <person name="Larimer J."/>
            <person name="McCowan C."/>
            <person name="Murphy C."/>
            <person name="Pearson M."/>
            <person name="Poon T.W."/>
            <person name="Priest M."/>
            <person name="Roberts A."/>
            <person name="Saif S."/>
            <person name="Shea T."/>
            <person name="Sykes S."/>
            <person name="Wortman J."/>
            <person name="Nusbaum C."/>
            <person name="Birren B."/>
        </authorList>
    </citation>
    <scope>NUCLEOTIDE SEQUENCE [LARGE SCALE GENOMIC DNA]</scope>
    <source>
        <strain evidence="5">APO3</strain>
    </source>
</reference>
<protein>
    <recommendedName>
        <fullName evidence="4">Checkpoint protein</fullName>
    </recommendedName>
</protein>
<dbReference type="GO" id="GO:0000724">
    <property type="term" value="P:double-strand break repair via homologous recombination"/>
    <property type="evidence" value="ECO:0007669"/>
    <property type="project" value="TreeGrafter"/>
</dbReference>
<dbReference type="GO" id="GO:0006289">
    <property type="term" value="P:nucleotide-excision repair"/>
    <property type="evidence" value="ECO:0007669"/>
    <property type="project" value="TreeGrafter"/>
</dbReference>
<dbReference type="GeneID" id="20805448"/>
<dbReference type="PANTHER" id="PTHR12900:SF0">
    <property type="entry name" value="CHECKPOINT PROTEIN"/>
    <property type="match status" value="1"/>
</dbReference>
<dbReference type="RefSeq" id="XP_009825857.1">
    <property type="nucleotide sequence ID" value="XM_009827555.1"/>
</dbReference>
<dbReference type="VEuPathDB" id="FungiDB:H257_03452"/>
<dbReference type="InterPro" id="IPR007150">
    <property type="entry name" value="HUS1/Mec3"/>
</dbReference>